<evidence type="ECO:0000313" key="6">
    <source>
        <dbReference type="Proteomes" id="UP000295341"/>
    </source>
</evidence>
<protein>
    <submittedName>
        <fullName evidence="5">Amino acid ABC transporter substrate-binding protein (PAAT family)</fullName>
    </submittedName>
</protein>
<name>A0A4R7NZI3_9GAMM</name>
<organism evidence="5 6">
    <name type="scientific">Panacagrimonas perspica</name>
    <dbReference type="NCBI Taxonomy" id="381431"/>
    <lineage>
        <taxon>Bacteria</taxon>
        <taxon>Pseudomonadati</taxon>
        <taxon>Pseudomonadota</taxon>
        <taxon>Gammaproteobacteria</taxon>
        <taxon>Nevskiales</taxon>
        <taxon>Nevskiaceae</taxon>
        <taxon>Panacagrimonas</taxon>
    </lineage>
</organism>
<dbReference type="InterPro" id="IPR001638">
    <property type="entry name" value="Solute-binding_3/MltF_N"/>
</dbReference>
<gene>
    <name evidence="5" type="ORF">DFR24_3806</name>
</gene>
<dbReference type="RefSeq" id="WP_133882941.1">
    <property type="nucleotide sequence ID" value="NZ_MWIN01000009.1"/>
</dbReference>
<keyword evidence="2 3" id="KW-0732">Signal</keyword>
<evidence type="ECO:0000259" key="4">
    <source>
        <dbReference type="SMART" id="SM00062"/>
    </source>
</evidence>
<reference evidence="5 6" key="1">
    <citation type="submission" date="2019-03" db="EMBL/GenBank/DDBJ databases">
        <title>Genomic Encyclopedia of Type Strains, Phase IV (KMG-IV): sequencing the most valuable type-strain genomes for metagenomic binning, comparative biology and taxonomic classification.</title>
        <authorList>
            <person name="Goeker M."/>
        </authorList>
    </citation>
    <scope>NUCLEOTIDE SEQUENCE [LARGE SCALE GENOMIC DNA]</scope>
    <source>
        <strain evidence="5 6">DSM 26377</strain>
    </source>
</reference>
<evidence type="ECO:0000313" key="5">
    <source>
        <dbReference type="EMBL" id="TDU26775.1"/>
    </source>
</evidence>
<dbReference type="PANTHER" id="PTHR35936">
    <property type="entry name" value="MEMBRANE-BOUND LYTIC MUREIN TRANSGLYCOSYLASE F"/>
    <property type="match status" value="1"/>
</dbReference>
<dbReference type="Gene3D" id="3.40.190.10">
    <property type="entry name" value="Periplasmic binding protein-like II"/>
    <property type="match status" value="2"/>
</dbReference>
<feature type="signal peptide" evidence="3">
    <location>
        <begin position="1"/>
        <end position="29"/>
    </location>
</feature>
<keyword evidence="6" id="KW-1185">Reference proteome</keyword>
<dbReference type="SUPFAM" id="SSF53850">
    <property type="entry name" value="Periplasmic binding protein-like II"/>
    <property type="match status" value="1"/>
</dbReference>
<feature type="domain" description="Solute-binding protein family 3/N-terminal" evidence="4">
    <location>
        <begin position="45"/>
        <end position="288"/>
    </location>
</feature>
<proteinExistence type="inferred from homology"/>
<comment type="caution">
    <text evidence="5">The sequence shown here is derived from an EMBL/GenBank/DDBJ whole genome shotgun (WGS) entry which is preliminary data.</text>
</comment>
<dbReference type="SMART" id="SM00062">
    <property type="entry name" value="PBPb"/>
    <property type="match status" value="1"/>
</dbReference>
<dbReference type="OrthoDB" id="6192933at2"/>
<dbReference type="AlphaFoldDB" id="A0A4R7NZI3"/>
<evidence type="ECO:0000256" key="2">
    <source>
        <dbReference type="ARBA" id="ARBA00022729"/>
    </source>
</evidence>
<sequence>MSTSESVRRGFGRVVFAIAALIGAQAASAADEGTDPLSAVRAKGVLEVAMYDAFPPWSYKGAGNKPAGVDVDLGRALAEKLGVSFQPRLFVADENMGDDLRNNVWKGHYMGGGVADVMLHVPADRQFAAKEDKADFFGAYFREVVSVVYHPDKLEAFESPMALTGHKVGVEIDSISDYYMSGAFNGRLRTSAVRKSTLSEAVQAFKAGEVDAVMAPRGELQGLMKTADVGDLAFKEQQLVGMFRTTWDVGLAVKNTDSKTLRDALAKALDELRTEGKLAAIFAAHGIDYVAPADSAGAAAAPRASD</sequence>
<comment type="similarity">
    <text evidence="1">Belongs to the bacterial solute-binding protein 3 family.</text>
</comment>
<evidence type="ECO:0000256" key="1">
    <source>
        <dbReference type="ARBA" id="ARBA00010333"/>
    </source>
</evidence>
<dbReference type="Pfam" id="PF00497">
    <property type="entry name" value="SBP_bac_3"/>
    <property type="match status" value="1"/>
</dbReference>
<dbReference type="Proteomes" id="UP000295341">
    <property type="component" value="Unassembled WGS sequence"/>
</dbReference>
<feature type="chain" id="PRO_5020216115" evidence="3">
    <location>
        <begin position="30"/>
        <end position="306"/>
    </location>
</feature>
<accession>A0A4R7NZI3</accession>
<dbReference type="EMBL" id="SOBT01000010">
    <property type="protein sequence ID" value="TDU26775.1"/>
    <property type="molecule type" value="Genomic_DNA"/>
</dbReference>
<evidence type="ECO:0000256" key="3">
    <source>
        <dbReference type="SAM" id="SignalP"/>
    </source>
</evidence>